<evidence type="ECO:0008006" key="3">
    <source>
        <dbReference type="Google" id="ProtNLM"/>
    </source>
</evidence>
<dbReference type="PANTHER" id="PTHR43106:SF1">
    <property type="entry name" value="DEHYDROGENASE-RELATED"/>
    <property type="match status" value="1"/>
</dbReference>
<dbReference type="Proteomes" id="UP001595973">
    <property type="component" value="Unassembled WGS sequence"/>
</dbReference>
<keyword evidence="2" id="KW-1185">Reference proteome</keyword>
<evidence type="ECO:0000313" key="1">
    <source>
        <dbReference type="EMBL" id="MFC4669436.1"/>
    </source>
</evidence>
<dbReference type="PANTHER" id="PTHR43106">
    <property type="entry name" value="DEHYDROGENASE-RELATED"/>
    <property type="match status" value="1"/>
</dbReference>
<name>A0ABV9KIN9_9RHOB</name>
<organism evidence="1 2">
    <name type="scientific">Seohaeicola nanhaiensis</name>
    <dbReference type="NCBI Taxonomy" id="1387282"/>
    <lineage>
        <taxon>Bacteria</taxon>
        <taxon>Pseudomonadati</taxon>
        <taxon>Pseudomonadota</taxon>
        <taxon>Alphaproteobacteria</taxon>
        <taxon>Rhodobacterales</taxon>
        <taxon>Roseobacteraceae</taxon>
        <taxon>Seohaeicola</taxon>
    </lineage>
</organism>
<dbReference type="EMBL" id="JBHSGI010000012">
    <property type="protein sequence ID" value="MFC4669436.1"/>
    <property type="molecule type" value="Genomic_DNA"/>
</dbReference>
<gene>
    <name evidence="1" type="ORF">ACFO5X_12810</name>
</gene>
<sequence>MFKYAFIGAGPAALNAVVELPLGDRRAAVVVDAGFKKGRKICPSLKKHSCSSCFKEKCHVINGIGGSSATFGNKYCHFPASSGVQELMSVKPDVRSEASAHGRSVVVQHPNVPNRKVYDVSIAHADSYRAALDDLISDVQSTTPILEGWSVESIERLGANCFRLVSETGEVIDTENVVIATGRSGHIALRRWLDQLGIEYAENSPDIGVRIEAPSNTISRQFLYQDDPKFKFDFGSLGQARTFCTCKGGQIVPVKFGSGFFADGAFVRKDTGRTNVALMARTGEVFEPQLLEEWCQSVNEASEDRLLLGAFDKFSGSASTLEQEIIDVIPEGPSPQYKKALQALLHRLLNDPSCQIFDGATGEHGSLKVFGPSIDLYWPKVQLSQGFKASVEGVYVIGDAAGVSRGIVQAMAAGGSWAHSVSCNAARNVALW</sequence>
<comment type="caution">
    <text evidence="1">The sequence shown here is derived from an EMBL/GenBank/DDBJ whole genome shotgun (WGS) entry which is preliminary data.</text>
</comment>
<proteinExistence type="predicted"/>
<accession>A0ABV9KIN9</accession>
<protein>
    <recommendedName>
        <fullName evidence="3">NAD(P)/FAD-dependent oxidoreductase</fullName>
    </recommendedName>
</protein>
<dbReference type="RefSeq" id="WP_380717866.1">
    <property type="nucleotide sequence ID" value="NZ_JBHSGI010000012.1"/>
</dbReference>
<dbReference type="SUPFAM" id="SSF51905">
    <property type="entry name" value="FAD/NAD(P)-binding domain"/>
    <property type="match status" value="1"/>
</dbReference>
<evidence type="ECO:0000313" key="2">
    <source>
        <dbReference type="Proteomes" id="UP001595973"/>
    </source>
</evidence>
<reference evidence="2" key="1">
    <citation type="journal article" date="2019" name="Int. J. Syst. Evol. Microbiol.">
        <title>The Global Catalogue of Microorganisms (GCM) 10K type strain sequencing project: providing services to taxonomists for standard genome sequencing and annotation.</title>
        <authorList>
            <consortium name="The Broad Institute Genomics Platform"/>
            <consortium name="The Broad Institute Genome Sequencing Center for Infectious Disease"/>
            <person name="Wu L."/>
            <person name="Ma J."/>
        </authorList>
    </citation>
    <scope>NUCLEOTIDE SEQUENCE [LARGE SCALE GENOMIC DNA]</scope>
    <source>
        <strain evidence="2">CGMCC 4.7283</strain>
    </source>
</reference>
<dbReference type="InterPro" id="IPR036188">
    <property type="entry name" value="FAD/NAD-bd_sf"/>
</dbReference>